<dbReference type="AlphaFoldDB" id="A0A7V8EJ45"/>
<reference evidence="1 2" key="1">
    <citation type="submission" date="2019-12" db="EMBL/GenBank/DDBJ databases">
        <authorList>
            <person name="Woiski C."/>
        </authorList>
    </citation>
    <scope>NUCLEOTIDE SEQUENCE [LARGE SCALE GENOMIC DNA]</scope>
    <source>
        <strain evidence="1 2">BOE100</strain>
    </source>
</reference>
<dbReference type="Proteomes" id="UP000442695">
    <property type="component" value="Unassembled WGS sequence"/>
</dbReference>
<gene>
    <name evidence="1" type="ORF">GN299_07445</name>
</gene>
<dbReference type="RefSeq" id="WP_156858699.1">
    <property type="nucleotide sequence ID" value="NZ_WOWR01000006.1"/>
</dbReference>
<accession>A0A7V8EJ45</accession>
<protein>
    <submittedName>
        <fullName evidence="1">Uncharacterized protein</fullName>
    </submittedName>
</protein>
<evidence type="ECO:0000313" key="1">
    <source>
        <dbReference type="EMBL" id="KAF0255594.1"/>
    </source>
</evidence>
<name>A0A7V8EJ45_PSEPU</name>
<organism evidence="1 2">
    <name type="scientific">Pseudomonas putida</name>
    <name type="common">Arthrobacter siderocapsulatus</name>
    <dbReference type="NCBI Taxonomy" id="303"/>
    <lineage>
        <taxon>Bacteria</taxon>
        <taxon>Pseudomonadati</taxon>
        <taxon>Pseudomonadota</taxon>
        <taxon>Gammaproteobacteria</taxon>
        <taxon>Pseudomonadales</taxon>
        <taxon>Pseudomonadaceae</taxon>
        <taxon>Pseudomonas</taxon>
    </lineage>
</organism>
<sequence length="87" mass="9627">MNGKAKALGALAHGALWDLQADNSYFEWLKTLMWVISREAEEARPNSAERIKHLADIGNYLAIDRAATVNDICKRLEESLDANGGVQ</sequence>
<dbReference type="EMBL" id="WOWR01000006">
    <property type="protein sequence ID" value="KAF0255594.1"/>
    <property type="molecule type" value="Genomic_DNA"/>
</dbReference>
<proteinExistence type="predicted"/>
<evidence type="ECO:0000313" key="2">
    <source>
        <dbReference type="Proteomes" id="UP000442695"/>
    </source>
</evidence>
<comment type="caution">
    <text evidence="1">The sequence shown here is derived from an EMBL/GenBank/DDBJ whole genome shotgun (WGS) entry which is preliminary data.</text>
</comment>